<feature type="region of interest" description="Disordered" evidence="6">
    <location>
        <begin position="1469"/>
        <end position="1503"/>
    </location>
</feature>
<evidence type="ECO:0008006" key="9">
    <source>
        <dbReference type="Google" id="ProtNLM"/>
    </source>
</evidence>
<keyword evidence="3" id="KW-0832">Ubl conjugation</keyword>
<keyword evidence="8" id="KW-1185">Reference proteome</keyword>
<dbReference type="PANTHER" id="PTHR32086">
    <property type="entry name" value="FANCONI ANEMIA GROUP D2 PROTEIN"/>
    <property type="match status" value="1"/>
</dbReference>
<evidence type="ECO:0000313" key="8">
    <source>
        <dbReference type="Proteomes" id="UP000244005"/>
    </source>
</evidence>
<dbReference type="OrthoDB" id="27031at2759"/>
<dbReference type="GO" id="GO:0031573">
    <property type="term" value="P:mitotic intra-S DNA damage checkpoint signaling"/>
    <property type="evidence" value="ECO:0000318"/>
    <property type="project" value="GO_Central"/>
</dbReference>
<feature type="region of interest" description="Disordered" evidence="6">
    <location>
        <begin position="897"/>
        <end position="918"/>
    </location>
</feature>
<dbReference type="Gramene" id="Mp1g20410.1">
    <property type="protein sequence ID" value="Mp1g20410.1.cds"/>
    <property type="gene ID" value="Mp1g20410"/>
</dbReference>
<dbReference type="GO" id="GO:0007129">
    <property type="term" value="P:homologous chromosome pairing at meiosis"/>
    <property type="evidence" value="ECO:0000318"/>
    <property type="project" value="GO_Central"/>
</dbReference>
<feature type="compositionally biased region" description="Acidic residues" evidence="6">
    <location>
        <begin position="1469"/>
        <end position="1490"/>
    </location>
</feature>
<keyword evidence="2" id="KW-1017">Isopeptide bond</keyword>
<dbReference type="InterPro" id="IPR029448">
    <property type="entry name" value="FANCD2"/>
</dbReference>
<keyword evidence="4" id="KW-0539">Nucleus</keyword>
<organism evidence="7 8">
    <name type="scientific">Marchantia polymorpha</name>
    <name type="common">Common liverwort</name>
    <name type="synonym">Marchantia aquatica</name>
    <dbReference type="NCBI Taxonomy" id="3197"/>
    <lineage>
        <taxon>Eukaryota</taxon>
        <taxon>Viridiplantae</taxon>
        <taxon>Streptophyta</taxon>
        <taxon>Embryophyta</taxon>
        <taxon>Marchantiophyta</taxon>
        <taxon>Marchantiopsida</taxon>
        <taxon>Marchantiidae</taxon>
        <taxon>Marchantiales</taxon>
        <taxon>Marchantiaceae</taxon>
        <taxon>Marchantia</taxon>
    </lineage>
</organism>
<evidence type="ECO:0000256" key="3">
    <source>
        <dbReference type="ARBA" id="ARBA00022843"/>
    </source>
</evidence>
<dbReference type="PANTHER" id="PTHR32086:SF0">
    <property type="entry name" value="FANCONI ANEMIA GROUP D2 PROTEIN"/>
    <property type="match status" value="1"/>
</dbReference>
<evidence type="ECO:0000313" key="7">
    <source>
        <dbReference type="EMBL" id="PTQ50404.1"/>
    </source>
</evidence>
<dbReference type="GO" id="GO:0005634">
    <property type="term" value="C:nucleus"/>
    <property type="evidence" value="ECO:0000318"/>
    <property type="project" value="GO_Central"/>
</dbReference>
<reference evidence="8" key="1">
    <citation type="journal article" date="2017" name="Cell">
        <title>Insights into land plant evolution garnered from the Marchantia polymorpha genome.</title>
        <authorList>
            <person name="Bowman J.L."/>
            <person name="Kohchi T."/>
            <person name="Yamato K.T."/>
            <person name="Jenkins J."/>
            <person name="Shu S."/>
            <person name="Ishizaki K."/>
            <person name="Yamaoka S."/>
            <person name="Nishihama R."/>
            <person name="Nakamura Y."/>
            <person name="Berger F."/>
            <person name="Adam C."/>
            <person name="Aki S.S."/>
            <person name="Althoff F."/>
            <person name="Araki T."/>
            <person name="Arteaga-Vazquez M.A."/>
            <person name="Balasubrmanian S."/>
            <person name="Barry K."/>
            <person name="Bauer D."/>
            <person name="Boehm C.R."/>
            <person name="Briginshaw L."/>
            <person name="Caballero-Perez J."/>
            <person name="Catarino B."/>
            <person name="Chen F."/>
            <person name="Chiyoda S."/>
            <person name="Chovatia M."/>
            <person name="Davies K.M."/>
            <person name="Delmans M."/>
            <person name="Demura T."/>
            <person name="Dierschke T."/>
            <person name="Dolan L."/>
            <person name="Dorantes-Acosta A.E."/>
            <person name="Eklund D.M."/>
            <person name="Florent S.N."/>
            <person name="Flores-Sandoval E."/>
            <person name="Fujiyama A."/>
            <person name="Fukuzawa H."/>
            <person name="Galik B."/>
            <person name="Grimanelli D."/>
            <person name="Grimwood J."/>
            <person name="Grossniklaus U."/>
            <person name="Hamada T."/>
            <person name="Haseloff J."/>
            <person name="Hetherington A.J."/>
            <person name="Higo A."/>
            <person name="Hirakawa Y."/>
            <person name="Hundley H.N."/>
            <person name="Ikeda Y."/>
            <person name="Inoue K."/>
            <person name="Inoue S.I."/>
            <person name="Ishida S."/>
            <person name="Jia Q."/>
            <person name="Kakita M."/>
            <person name="Kanazawa T."/>
            <person name="Kawai Y."/>
            <person name="Kawashima T."/>
            <person name="Kennedy M."/>
            <person name="Kinose K."/>
            <person name="Kinoshita T."/>
            <person name="Kohara Y."/>
            <person name="Koide E."/>
            <person name="Komatsu K."/>
            <person name="Kopischke S."/>
            <person name="Kubo M."/>
            <person name="Kyozuka J."/>
            <person name="Lagercrantz U."/>
            <person name="Lin S.S."/>
            <person name="Lindquist E."/>
            <person name="Lipzen A.M."/>
            <person name="Lu C.W."/>
            <person name="De Luna E."/>
            <person name="Martienssen R.A."/>
            <person name="Minamino N."/>
            <person name="Mizutani M."/>
            <person name="Mizutani M."/>
            <person name="Mochizuki N."/>
            <person name="Monte I."/>
            <person name="Mosher R."/>
            <person name="Nagasaki H."/>
            <person name="Nakagami H."/>
            <person name="Naramoto S."/>
            <person name="Nishitani K."/>
            <person name="Ohtani M."/>
            <person name="Okamoto T."/>
            <person name="Okumura M."/>
            <person name="Phillips J."/>
            <person name="Pollak B."/>
            <person name="Reinders A."/>
            <person name="Rovekamp M."/>
            <person name="Sano R."/>
            <person name="Sawa S."/>
            <person name="Schmid M.W."/>
            <person name="Shirakawa M."/>
            <person name="Solano R."/>
            <person name="Spunde A."/>
            <person name="Suetsugu N."/>
            <person name="Sugano S."/>
            <person name="Sugiyama A."/>
            <person name="Sun R."/>
            <person name="Suzuki Y."/>
            <person name="Takenaka M."/>
            <person name="Takezawa D."/>
            <person name="Tomogane H."/>
            <person name="Tsuzuki M."/>
            <person name="Ueda T."/>
            <person name="Umeda M."/>
            <person name="Ward J.M."/>
            <person name="Watanabe Y."/>
            <person name="Yazaki K."/>
            <person name="Yokoyama R."/>
            <person name="Yoshitake Y."/>
            <person name="Yotsui I."/>
            <person name="Zachgo S."/>
            <person name="Schmutz J."/>
        </authorList>
    </citation>
    <scope>NUCLEOTIDE SEQUENCE [LARGE SCALE GENOMIC DNA]</scope>
    <source>
        <strain evidence="8">Tak-1</strain>
    </source>
</reference>
<evidence type="ECO:0000256" key="4">
    <source>
        <dbReference type="ARBA" id="ARBA00023242"/>
    </source>
</evidence>
<accession>A0A2R6XWB7</accession>
<dbReference type="Proteomes" id="UP000244005">
    <property type="component" value="Unassembled WGS sequence"/>
</dbReference>
<feature type="compositionally biased region" description="Polar residues" evidence="6">
    <location>
        <begin position="867"/>
        <end position="883"/>
    </location>
</feature>
<evidence type="ECO:0000256" key="1">
    <source>
        <dbReference type="ARBA" id="ARBA00004123"/>
    </source>
</evidence>
<evidence type="ECO:0000256" key="5">
    <source>
        <dbReference type="ARBA" id="ARBA00093456"/>
    </source>
</evidence>
<dbReference type="GO" id="GO:1990918">
    <property type="term" value="P:double-strand break repair involved in meiotic recombination"/>
    <property type="evidence" value="ECO:0000318"/>
    <property type="project" value="GO_Central"/>
</dbReference>
<proteinExistence type="inferred from homology"/>
<dbReference type="EMBL" id="KZ772673">
    <property type="protein sequence ID" value="PTQ50404.1"/>
    <property type="molecule type" value="Genomic_DNA"/>
</dbReference>
<comment type="similarity">
    <text evidence="5">Belongs to the Fanconi anemia protein FANCD2 family.</text>
</comment>
<dbReference type="Pfam" id="PF14631">
    <property type="entry name" value="FancD2"/>
    <property type="match status" value="1"/>
</dbReference>
<evidence type="ECO:0000256" key="2">
    <source>
        <dbReference type="ARBA" id="ARBA00022499"/>
    </source>
</evidence>
<sequence length="1503" mass="166647">MTAGVDSRKRSLVLDSTTFSSPARRRPTQSTHSQADAFLSVLASAACSLRAPGVPVISCDSRSVIVHLEERFKLDAELVGRFLECFQAFIANEDNLRRILLPMTVSGRNGSVRSCDSLARVLLSVAPIQTSVATGLLEKLPEYVGDVEGGSGGPLPPLMESIPRLILSHFRWLDYVVDSRNLTEKLLEIITICPVGLKKEIISFLPEVIVDADHEMVVQALEGMLQEDLQLVVPILDAFSSFNLEEKLFEQVVALALSSLRSADAEDLPLVVKFLLQSATSANVTEIVQQLRENLQFVTTMDVRMSKPDRKQKGKSPTKNCEALVLEAIRSGLRFQNVVLEGFLKEIRNVEGEKNHRVVDIWLLLIIHVNGGPYRKIAEQLLFKKISRGDIGRPLLLQCIQGRGDSLQEYFQTLISVSESCLRSTETVARRFGMQIHELLFEEFIDPYHRQEVLGSLITLTGSGISNEVGSALDTLLLLATRHVNDLLPISSFINGVLDSLEGFEDKHLHQVYKIFSHLAVAAWSAGGSSNGSSVASELLIIVRKQISSPDPKYKRMGIIGAVGLASCLCREDNLETETEEINHQRSSTDEAIFLLQMILETCKSSSLARGFFYDELTAQAETTSLNGPIMNWISKHTNEFETLFLGDLENGQLQTGSLHNGALEGEIWMNLDGEVSPIILNILPMLIASDKSLSQALLFLTANFRLLSAVERVINQGSLGSIDALLGCPMYLPKYQLLTGDAWERLPKHQKEEACLALFYAINWTRELINAFSTQIDGRFEDLATQTTREETVSKLCKRVRNLMFLEFCLGECLTTFKVSLPSLHSMIENPSQSKADPRPASGKQEAKKSTGKRGRPKKLSKTAEESGSQKGVQNTLPEIGSRQQTIRDAFNKVLGSSNSKSAGAEPEEQEAQPSQSVCNVIDMSINRALSGESLEEQRWKFRPLNISSMALLSVQVPHQPCCPDSAAMLPVYLYLLHDLQLKLDSCLEAPVRKLAPWLHASAVPKAPSGVIGMSGMSALKQLAGTFKSLRKHLDCSNTVLQTEIDASVEENEGGHCSKHWQQESVAACNPPEEKFDVQMKEAAKSVFLVTIRCLEKVLAYSELTMPANFPTLKDFLLAFGSTQPVAPNMASSIAPGSMEEAFYQAYTYLDGLTETAIATSIIAATETVMMLKAVVSCAQTFTERSIDDPRRRRSNSFRTSEILPYLRGRLSSSAGNVLRSDWDSDEWKKTKGDMMQQLLRMQIQNCEHPIDYLEELACTAMPQVSSKKGKSNLGVEGYPALSPATFTIWYRVLHEEVLSSLNKAIKDIQAKCKSKVTLVKDVVTKALAEVQQCISVHVVLVNLTKTHDKAPVHAMAVKCGGKFVDTFLKGMDFFKIHYEDHKENINYLVRDLQRATRIIQTLCSDAKGQKRMPVTCRVPLVKRSMERYLFCVKALLHGTSHGDSFWMGNLKHKNLHGHEVSSQLYADDVEEDVEEEQEGSEPELEDDNGQLSDAEVAELDS</sequence>
<feature type="compositionally biased region" description="Basic residues" evidence="6">
    <location>
        <begin position="851"/>
        <end position="862"/>
    </location>
</feature>
<name>A0A2R6XWB7_MARPO</name>
<protein>
    <recommendedName>
        <fullName evidence="9">Fanconi anemia group D2 protein</fullName>
    </recommendedName>
</protein>
<evidence type="ECO:0000256" key="6">
    <source>
        <dbReference type="SAM" id="MobiDB-lite"/>
    </source>
</evidence>
<gene>
    <name evidence="7" type="ORF">MARPO_0001s0378</name>
</gene>
<dbReference type="GO" id="GO:0000793">
    <property type="term" value="C:condensed chromosome"/>
    <property type="evidence" value="ECO:0000318"/>
    <property type="project" value="GO_Central"/>
</dbReference>
<comment type="subcellular location">
    <subcellularLocation>
        <location evidence="1">Nucleus</location>
    </subcellularLocation>
</comment>
<dbReference type="GO" id="GO:0036297">
    <property type="term" value="P:interstrand cross-link repair"/>
    <property type="evidence" value="ECO:0000318"/>
    <property type="project" value="GO_Central"/>
</dbReference>
<dbReference type="GO" id="GO:0070182">
    <property type="term" value="F:DNA polymerase binding"/>
    <property type="evidence" value="ECO:0000318"/>
    <property type="project" value="GO_Central"/>
</dbReference>
<feature type="region of interest" description="Disordered" evidence="6">
    <location>
        <begin position="830"/>
        <end position="883"/>
    </location>
</feature>